<feature type="transmembrane region" description="Helical" evidence="1">
    <location>
        <begin position="167"/>
        <end position="185"/>
    </location>
</feature>
<gene>
    <name evidence="3" type="ORF">AACH11_14265</name>
</gene>
<dbReference type="Proteomes" id="UP001368500">
    <property type="component" value="Unassembled WGS sequence"/>
</dbReference>
<comment type="caution">
    <text evidence="3">The sequence shown here is derived from an EMBL/GenBank/DDBJ whole genome shotgun (WGS) entry which is preliminary data.</text>
</comment>
<keyword evidence="4" id="KW-1185">Reference proteome</keyword>
<evidence type="ECO:0000259" key="2">
    <source>
        <dbReference type="Pfam" id="PF13548"/>
    </source>
</evidence>
<name>A0ABU9BB48_9BURK</name>
<feature type="transmembrane region" description="Helical" evidence="1">
    <location>
        <begin position="84"/>
        <end position="102"/>
    </location>
</feature>
<evidence type="ECO:0000313" key="4">
    <source>
        <dbReference type="Proteomes" id="UP001368500"/>
    </source>
</evidence>
<accession>A0ABU9BB48</accession>
<dbReference type="Pfam" id="PF13548">
    <property type="entry name" value="DUF4126"/>
    <property type="match status" value="1"/>
</dbReference>
<protein>
    <submittedName>
        <fullName evidence="3">DUF4126 domain-containing protein</fullName>
    </submittedName>
</protein>
<sequence>MAALDLTQLLALAATLGWAAGLRLYAVLFFTGMAGWLGWVALPAGLVLLQHPLVLAAAGVMLVVEFCADKFPWLDSAWDAVHTVLRIPAGAALAAGVFGGAFGGDGAAWSLVAALAGGTLAASAHAAKAGTRAVVNASPEPLSNIGLSLAGDVAVPVLLWLGWVAPWLALGAVACGVAIAVWLGLRLHRWWRARTG</sequence>
<evidence type="ECO:0000256" key="1">
    <source>
        <dbReference type="SAM" id="Phobius"/>
    </source>
</evidence>
<keyword evidence="1" id="KW-1133">Transmembrane helix</keyword>
<keyword evidence="1" id="KW-0812">Transmembrane</keyword>
<feature type="transmembrane region" description="Helical" evidence="1">
    <location>
        <begin position="35"/>
        <end position="64"/>
    </location>
</feature>
<dbReference type="EMBL" id="JBBUTF010000012">
    <property type="protein sequence ID" value="MEK8027129.1"/>
    <property type="molecule type" value="Genomic_DNA"/>
</dbReference>
<reference evidence="3 4" key="1">
    <citation type="submission" date="2024-04" db="EMBL/GenBank/DDBJ databases">
        <title>Novel species of the genus Ideonella isolated from streams.</title>
        <authorList>
            <person name="Lu H."/>
        </authorList>
    </citation>
    <scope>NUCLEOTIDE SEQUENCE [LARGE SCALE GENOMIC DNA]</scope>
    <source>
        <strain evidence="3 4">BYS139W</strain>
    </source>
</reference>
<dbReference type="InterPro" id="IPR025196">
    <property type="entry name" value="DUF4126"/>
</dbReference>
<evidence type="ECO:0000313" key="3">
    <source>
        <dbReference type="EMBL" id="MEK8027129.1"/>
    </source>
</evidence>
<keyword evidence="1" id="KW-0472">Membrane</keyword>
<feature type="domain" description="DUF4126" evidence="2">
    <location>
        <begin position="10"/>
        <end position="183"/>
    </location>
</feature>
<organism evidence="3 4">
    <name type="scientific">Pseudaquabacterium rugosum</name>
    <dbReference type="NCBI Taxonomy" id="2984194"/>
    <lineage>
        <taxon>Bacteria</taxon>
        <taxon>Pseudomonadati</taxon>
        <taxon>Pseudomonadota</taxon>
        <taxon>Betaproteobacteria</taxon>
        <taxon>Burkholderiales</taxon>
        <taxon>Sphaerotilaceae</taxon>
        <taxon>Pseudaquabacterium</taxon>
    </lineage>
</organism>
<proteinExistence type="predicted"/>